<dbReference type="EMBL" id="BJCL01000002">
    <property type="protein sequence ID" value="GCL61950.1"/>
    <property type="molecule type" value="Genomic_DNA"/>
</dbReference>
<keyword evidence="3" id="KW-0547">Nucleotide-binding</keyword>
<reference evidence="8" key="1">
    <citation type="submission" date="2019-03" db="EMBL/GenBank/DDBJ databases">
        <title>Aquabacterium pictum sp.nov., the first bacteriochlorophyll a-containing freshwater bacterium in the genus Aquabacterium of the class Betaproteobacteria.</title>
        <authorList>
            <person name="Hirose S."/>
            <person name="Tank M."/>
            <person name="Hara E."/>
            <person name="Tamaki H."/>
            <person name="Takaichi S."/>
            <person name="Haruta S."/>
            <person name="Hanada S."/>
        </authorList>
    </citation>
    <scope>NUCLEOTIDE SEQUENCE [LARGE SCALE GENOMIC DNA]</scope>
    <source>
        <strain evidence="8">W35</strain>
    </source>
</reference>
<dbReference type="Pfam" id="PF03109">
    <property type="entry name" value="ABC1"/>
    <property type="match status" value="1"/>
</dbReference>
<dbReference type="Proteomes" id="UP000301751">
    <property type="component" value="Unassembled WGS sequence"/>
</dbReference>
<proteinExistence type="inferred from homology"/>
<evidence type="ECO:0000256" key="1">
    <source>
        <dbReference type="ARBA" id="ARBA00009670"/>
    </source>
</evidence>
<evidence type="ECO:0000313" key="7">
    <source>
        <dbReference type="EMBL" id="GCL61950.1"/>
    </source>
</evidence>
<dbReference type="SUPFAM" id="SSF56112">
    <property type="entry name" value="Protein kinase-like (PK-like)"/>
    <property type="match status" value="1"/>
</dbReference>
<organism evidence="7 8">
    <name type="scientific">Pseudaquabacterium pictum</name>
    <dbReference type="NCBI Taxonomy" id="2315236"/>
    <lineage>
        <taxon>Bacteria</taxon>
        <taxon>Pseudomonadati</taxon>
        <taxon>Pseudomonadota</taxon>
        <taxon>Betaproteobacteria</taxon>
        <taxon>Burkholderiales</taxon>
        <taxon>Sphaerotilaceae</taxon>
        <taxon>Pseudaquabacterium</taxon>
    </lineage>
</organism>
<protein>
    <submittedName>
        <fullName evidence="7">Ubiquinol-cytochrome c reductase</fullName>
    </submittedName>
</protein>
<comment type="caution">
    <text evidence="7">The sequence shown here is derived from an EMBL/GenBank/DDBJ whole genome shotgun (WGS) entry which is preliminary data.</text>
</comment>
<sequence length="457" mass="48472">MPEPALPAADSPAPPDASPAATPLRAAAVPQGRASRLLHLGRAVGELAAGAAAEGLGRLARGERPALADIVFTPANARRLAERLSQMRGAVMKLGQLLSMDGEGVLPPAFAALLAGLRDQAHAMPATQLDAVLSQAWGADWHQRFRRFSFQPIASASIGQVHRAETHDGRVLALKIQHPGVRESIASDVANLALLARTPGLLPAGLDLTELLDRVRQQLLRETDYVAEAAATTAYREALGDDPVLWVPAVHADHSSARILATDFVAGVPVDRLADNGSQPQRDAAATALARLAAHELFTMQLVQTDPNFGNYLVDVDGGRIALLDFGAAQAIAPQRVQQLRDLGRALRASDADAVRQAALALGYIGASEPPAQADGVLAMLMAAGEPLRQAGPYDFGASDLFRRMVDQGQAQFFDQGFSRTPPADLLLLQRKFIGTFLLCARLRARVDLAAVFAPHL</sequence>
<dbReference type="GO" id="GO:0005524">
    <property type="term" value="F:ATP binding"/>
    <property type="evidence" value="ECO:0007669"/>
    <property type="project" value="UniProtKB-KW"/>
</dbReference>
<evidence type="ECO:0000256" key="5">
    <source>
        <dbReference type="SAM" id="MobiDB-lite"/>
    </source>
</evidence>
<keyword evidence="4" id="KW-0067">ATP-binding</keyword>
<dbReference type="OrthoDB" id="9795390at2"/>
<dbReference type="GO" id="GO:0016740">
    <property type="term" value="F:transferase activity"/>
    <property type="evidence" value="ECO:0007669"/>
    <property type="project" value="UniProtKB-KW"/>
</dbReference>
<evidence type="ECO:0000256" key="3">
    <source>
        <dbReference type="ARBA" id="ARBA00022741"/>
    </source>
</evidence>
<dbReference type="GO" id="GO:0006744">
    <property type="term" value="P:ubiquinone biosynthetic process"/>
    <property type="evidence" value="ECO:0007669"/>
    <property type="project" value="TreeGrafter"/>
</dbReference>
<dbReference type="InterPro" id="IPR034646">
    <property type="entry name" value="ADCK3_dom"/>
</dbReference>
<gene>
    <name evidence="7" type="primary">abc1</name>
    <name evidence="7" type="ORF">AQPW35_10310</name>
</gene>
<evidence type="ECO:0000256" key="4">
    <source>
        <dbReference type="ARBA" id="ARBA00022840"/>
    </source>
</evidence>
<dbReference type="InterPro" id="IPR051409">
    <property type="entry name" value="Atypical_kinase_ADCK"/>
</dbReference>
<dbReference type="InterPro" id="IPR004147">
    <property type="entry name" value="ABC1_dom"/>
</dbReference>
<dbReference type="InterPro" id="IPR011009">
    <property type="entry name" value="Kinase-like_dom_sf"/>
</dbReference>
<dbReference type="CDD" id="cd13970">
    <property type="entry name" value="ABC1_ADCK3"/>
    <property type="match status" value="1"/>
</dbReference>
<dbReference type="AlphaFoldDB" id="A0A480AMH4"/>
<keyword evidence="8" id="KW-1185">Reference proteome</keyword>
<name>A0A480AMH4_9BURK</name>
<dbReference type="RefSeq" id="WP_137731708.1">
    <property type="nucleotide sequence ID" value="NZ_BJCL01000002.1"/>
</dbReference>
<feature type="domain" description="ABC1 atypical kinase-like" evidence="6">
    <location>
        <begin position="117"/>
        <end position="357"/>
    </location>
</feature>
<keyword evidence="2" id="KW-0808">Transferase</keyword>
<dbReference type="PANTHER" id="PTHR43851">
    <property type="match status" value="1"/>
</dbReference>
<evidence type="ECO:0000313" key="8">
    <source>
        <dbReference type="Proteomes" id="UP000301751"/>
    </source>
</evidence>
<evidence type="ECO:0000256" key="2">
    <source>
        <dbReference type="ARBA" id="ARBA00022679"/>
    </source>
</evidence>
<comment type="similarity">
    <text evidence="1">Belongs to the protein kinase superfamily. ADCK protein kinase family.</text>
</comment>
<feature type="compositionally biased region" description="Low complexity" evidence="5">
    <location>
        <begin position="1"/>
        <end position="11"/>
    </location>
</feature>
<feature type="region of interest" description="Disordered" evidence="5">
    <location>
        <begin position="1"/>
        <end position="23"/>
    </location>
</feature>
<evidence type="ECO:0000259" key="6">
    <source>
        <dbReference type="Pfam" id="PF03109"/>
    </source>
</evidence>
<accession>A0A480AMH4</accession>
<dbReference type="PANTHER" id="PTHR43851:SF3">
    <property type="entry name" value="COENZYME Q8"/>
    <property type="match status" value="1"/>
</dbReference>